<dbReference type="SUPFAM" id="SSF52833">
    <property type="entry name" value="Thioredoxin-like"/>
    <property type="match status" value="1"/>
</dbReference>
<reference evidence="17" key="2">
    <citation type="submission" date="2020-04" db="EMBL/GenBank/DDBJ databases">
        <authorList>
            <consortium name="NCBI Genome Project"/>
        </authorList>
    </citation>
    <scope>NUCLEOTIDE SEQUENCE</scope>
    <source>
        <strain evidence="17">CBS 342.82</strain>
    </source>
</reference>
<evidence type="ECO:0000256" key="1">
    <source>
        <dbReference type="ARBA" id="ARBA00004123"/>
    </source>
</evidence>
<comment type="catalytic activity">
    <reaction evidence="12">
        <text>a hydroperoxide + [thioredoxin]-dithiol = an alcohol + [thioredoxin]-disulfide + H2O</text>
        <dbReference type="Rhea" id="RHEA:62620"/>
        <dbReference type="Rhea" id="RHEA-COMP:10698"/>
        <dbReference type="Rhea" id="RHEA-COMP:10700"/>
        <dbReference type="ChEBI" id="CHEBI:15377"/>
        <dbReference type="ChEBI" id="CHEBI:29950"/>
        <dbReference type="ChEBI" id="CHEBI:30879"/>
        <dbReference type="ChEBI" id="CHEBI:35924"/>
        <dbReference type="ChEBI" id="CHEBI:50058"/>
        <dbReference type="EC" id="1.11.1.24"/>
    </reaction>
</comment>
<feature type="region of interest" description="Disordered" evidence="14">
    <location>
        <begin position="217"/>
        <end position="245"/>
    </location>
</feature>
<dbReference type="CDD" id="cd03017">
    <property type="entry name" value="PRX_BCP"/>
    <property type="match status" value="1"/>
</dbReference>
<dbReference type="PROSITE" id="PS51352">
    <property type="entry name" value="THIOREDOXIN_2"/>
    <property type="match status" value="1"/>
</dbReference>
<dbReference type="PANTHER" id="PTHR42801:SF23">
    <property type="entry name" value="PEROXIREDOXIN DOT5"/>
    <property type="match status" value="1"/>
</dbReference>
<dbReference type="Gene3D" id="3.40.30.10">
    <property type="entry name" value="Glutaredoxin"/>
    <property type="match status" value="1"/>
</dbReference>
<feature type="region of interest" description="Disordered" evidence="14">
    <location>
        <begin position="1"/>
        <end position="69"/>
    </location>
</feature>
<evidence type="ECO:0000256" key="14">
    <source>
        <dbReference type="SAM" id="MobiDB-lite"/>
    </source>
</evidence>
<feature type="compositionally biased region" description="Low complexity" evidence="14">
    <location>
        <begin position="20"/>
        <end position="67"/>
    </location>
</feature>
<comment type="subcellular location">
    <subcellularLocation>
        <location evidence="1">Nucleus</location>
    </subcellularLocation>
</comment>
<keyword evidence="7" id="KW-1015">Disulfide bond</keyword>
<dbReference type="Pfam" id="PF00578">
    <property type="entry name" value="AhpC-TSA"/>
    <property type="match status" value="1"/>
</dbReference>
<accession>A0A6J3LXC1</accession>
<proteinExistence type="inferred from homology"/>
<comment type="subunit">
    <text evidence="2">Monomer.</text>
</comment>
<evidence type="ECO:0000256" key="13">
    <source>
        <dbReference type="ARBA" id="ARBA00077538"/>
    </source>
</evidence>
<reference evidence="17" key="1">
    <citation type="submission" date="2020-01" db="EMBL/GenBank/DDBJ databases">
        <authorList>
            <consortium name="DOE Joint Genome Institute"/>
            <person name="Haridas S."/>
            <person name="Albert R."/>
            <person name="Binder M."/>
            <person name="Bloem J."/>
            <person name="Labutti K."/>
            <person name="Salamov A."/>
            <person name="Andreopoulos B."/>
            <person name="Baker S.E."/>
            <person name="Barry K."/>
            <person name="Bills G."/>
            <person name="Bluhm B.H."/>
            <person name="Cannon C."/>
            <person name="Castanera R."/>
            <person name="Culley D.E."/>
            <person name="Daum C."/>
            <person name="Ezra D."/>
            <person name="Gonzalez J.B."/>
            <person name="Henrissat B."/>
            <person name="Kuo A."/>
            <person name="Liang C."/>
            <person name="Lipzen A."/>
            <person name="Lutzoni F."/>
            <person name="Magnuson J."/>
            <person name="Mondo S."/>
            <person name="Nolan M."/>
            <person name="Ohm R."/>
            <person name="Pangilinan J."/>
            <person name="Park H.-J."/>
            <person name="Ramirez L."/>
            <person name="Alfaro M."/>
            <person name="Sun H."/>
            <person name="Tritt A."/>
            <person name="Yoshinaga Y."/>
            <person name="Zwiers L.-H."/>
            <person name="Turgeon B.G."/>
            <person name="Goodwin S.B."/>
            <person name="Spatafora J.W."/>
            <person name="Crous P.W."/>
            <person name="Grigoriev I.V."/>
        </authorList>
    </citation>
    <scope>NUCLEOTIDE SEQUENCE</scope>
    <source>
        <strain evidence="17">CBS 342.82</strain>
    </source>
</reference>
<dbReference type="GeneID" id="54361173"/>
<dbReference type="AlphaFoldDB" id="A0A6J3LXC1"/>
<dbReference type="OrthoDB" id="338622at2759"/>
<organism evidence="17">
    <name type="scientific">Dissoconium aciculare CBS 342.82</name>
    <dbReference type="NCBI Taxonomy" id="1314786"/>
    <lineage>
        <taxon>Eukaryota</taxon>
        <taxon>Fungi</taxon>
        <taxon>Dikarya</taxon>
        <taxon>Ascomycota</taxon>
        <taxon>Pezizomycotina</taxon>
        <taxon>Dothideomycetes</taxon>
        <taxon>Dothideomycetidae</taxon>
        <taxon>Mycosphaerellales</taxon>
        <taxon>Dissoconiaceae</taxon>
        <taxon>Dissoconium</taxon>
    </lineage>
</organism>
<gene>
    <name evidence="17" type="ORF">K489DRAFT_372897</name>
</gene>
<feature type="compositionally biased region" description="Basic and acidic residues" evidence="14">
    <location>
        <begin position="220"/>
        <end position="234"/>
    </location>
</feature>
<evidence type="ECO:0000256" key="6">
    <source>
        <dbReference type="ARBA" id="ARBA00023002"/>
    </source>
</evidence>
<reference evidence="17" key="3">
    <citation type="submission" date="2025-08" db="UniProtKB">
        <authorList>
            <consortium name="RefSeq"/>
        </authorList>
    </citation>
    <scope>IDENTIFICATION</scope>
    <source>
        <strain evidence="17">CBS 342.82</strain>
    </source>
</reference>
<dbReference type="InterPro" id="IPR000866">
    <property type="entry name" value="AhpC/TSA"/>
</dbReference>
<evidence type="ECO:0000256" key="8">
    <source>
        <dbReference type="ARBA" id="ARBA00023242"/>
    </source>
</evidence>
<evidence type="ECO:0000259" key="15">
    <source>
        <dbReference type="PROSITE" id="PS51352"/>
    </source>
</evidence>
<keyword evidence="4" id="KW-0575">Peroxidase</keyword>
<dbReference type="GO" id="GO:0045454">
    <property type="term" value="P:cell redox homeostasis"/>
    <property type="evidence" value="ECO:0007669"/>
    <property type="project" value="TreeGrafter"/>
</dbReference>
<keyword evidence="5" id="KW-0049">Antioxidant</keyword>
<evidence type="ECO:0000313" key="16">
    <source>
        <dbReference type="Proteomes" id="UP000504637"/>
    </source>
</evidence>
<dbReference type="GO" id="GO:0008379">
    <property type="term" value="F:thioredoxin peroxidase activity"/>
    <property type="evidence" value="ECO:0007669"/>
    <property type="project" value="TreeGrafter"/>
</dbReference>
<evidence type="ECO:0000256" key="3">
    <source>
        <dbReference type="ARBA" id="ARBA00013017"/>
    </source>
</evidence>
<dbReference type="Proteomes" id="UP000504637">
    <property type="component" value="Unplaced"/>
</dbReference>
<dbReference type="InterPro" id="IPR050924">
    <property type="entry name" value="Peroxiredoxin_BCP/PrxQ"/>
</dbReference>
<evidence type="ECO:0000313" key="17">
    <source>
        <dbReference type="RefSeq" id="XP_033457437.1"/>
    </source>
</evidence>
<evidence type="ECO:0000256" key="9">
    <source>
        <dbReference type="ARBA" id="ARBA00023284"/>
    </source>
</evidence>
<dbReference type="EC" id="1.11.1.24" evidence="3"/>
<name>A0A6J3LXC1_9PEZI</name>
<dbReference type="InterPro" id="IPR036249">
    <property type="entry name" value="Thioredoxin-like_sf"/>
</dbReference>
<dbReference type="PANTHER" id="PTHR42801">
    <property type="entry name" value="THIOREDOXIN-DEPENDENT PEROXIDE REDUCTASE"/>
    <property type="match status" value="1"/>
</dbReference>
<keyword evidence="16" id="KW-1185">Reference proteome</keyword>
<keyword evidence="9" id="KW-0676">Redox-active center</keyword>
<sequence>MPVELRKRPAPAAVAPPPAKKAAPAKSKPAAKEAPAPKAAAAKSAAPKVAAAAPKPAAESTKSKAPSVGDSITLEGFGGEISTQDGETTTLAKLVADSKAGVVLFTYPAANTPGCTKQACLFRDFYEPLTAKGLSIYGLSKDSPKSNTTFKTKQKLPYPLLCDPELSLIKAIGLLKAPKSTTRGVFVVSKDGKVLAAEPGGPEPTVNVVKKLVASMDGAEEAKSADDKEPAEDAKEADEAEKAEA</sequence>
<evidence type="ECO:0000256" key="10">
    <source>
        <dbReference type="ARBA" id="ARBA00032824"/>
    </source>
</evidence>
<evidence type="ECO:0000256" key="12">
    <source>
        <dbReference type="ARBA" id="ARBA00049091"/>
    </source>
</evidence>
<evidence type="ECO:0000256" key="4">
    <source>
        <dbReference type="ARBA" id="ARBA00022559"/>
    </source>
</evidence>
<comment type="similarity">
    <text evidence="11">Belongs to the peroxiredoxin family. BCP/PrxQ subfamily.</text>
</comment>
<dbReference type="GO" id="GO:0034599">
    <property type="term" value="P:cellular response to oxidative stress"/>
    <property type="evidence" value="ECO:0007669"/>
    <property type="project" value="UniProtKB-ARBA"/>
</dbReference>
<dbReference type="GO" id="GO:0005634">
    <property type="term" value="C:nucleus"/>
    <property type="evidence" value="ECO:0007669"/>
    <property type="project" value="UniProtKB-SubCell"/>
</dbReference>
<dbReference type="FunFam" id="3.40.30.10:FF:000157">
    <property type="entry name" value="DOT5p Nuclear thiol peroxidase"/>
    <property type="match status" value="1"/>
</dbReference>
<evidence type="ECO:0000256" key="7">
    <source>
        <dbReference type="ARBA" id="ARBA00023157"/>
    </source>
</evidence>
<protein>
    <recommendedName>
        <fullName evidence="3">thioredoxin-dependent peroxiredoxin</fullName>
        <ecNumber evidence="3">1.11.1.24</ecNumber>
    </recommendedName>
    <alternativeName>
        <fullName evidence="13">Nuclear thiol peroxidase</fullName>
    </alternativeName>
    <alternativeName>
        <fullName evidence="10">Thioredoxin peroxidase</fullName>
    </alternativeName>
</protein>
<feature type="domain" description="Thioredoxin" evidence="15">
    <location>
        <begin position="47"/>
        <end position="218"/>
    </location>
</feature>
<keyword evidence="6" id="KW-0560">Oxidoreductase</keyword>
<dbReference type="InterPro" id="IPR013766">
    <property type="entry name" value="Thioredoxin_domain"/>
</dbReference>
<dbReference type="GO" id="GO:0005737">
    <property type="term" value="C:cytoplasm"/>
    <property type="evidence" value="ECO:0007669"/>
    <property type="project" value="TreeGrafter"/>
</dbReference>
<keyword evidence="8" id="KW-0539">Nucleus</keyword>
<evidence type="ECO:0000256" key="11">
    <source>
        <dbReference type="ARBA" id="ARBA00038489"/>
    </source>
</evidence>
<evidence type="ECO:0000256" key="2">
    <source>
        <dbReference type="ARBA" id="ARBA00011245"/>
    </source>
</evidence>
<dbReference type="RefSeq" id="XP_033457437.1">
    <property type="nucleotide sequence ID" value="XM_033603373.1"/>
</dbReference>
<evidence type="ECO:0000256" key="5">
    <source>
        <dbReference type="ARBA" id="ARBA00022862"/>
    </source>
</evidence>